<evidence type="ECO:0000259" key="1">
    <source>
        <dbReference type="Pfam" id="PF16190"/>
    </source>
</evidence>
<dbReference type="Pfam" id="PF16191">
    <property type="entry name" value="E1_4HB"/>
    <property type="match status" value="1"/>
</dbReference>
<evidence type="ECO:0000313" key="4">
    <source>
        <dbReference type="Proteomes" id="UP000728185"/>
    </source>
</evidence>
<dbReference type="OrthoDB" id="6244113at2759"/>
<feature type="domain" description="Ubiquitin-activating enzyme E1 FCCH" evidence="1">
    <location>
        <begin position="32"/>
        <end position="95"/>
    </location>
</feature>
<organism evidence="3 4">
    <name type="scientific">Fasciolopsis buskii</name>
    <dbReference type="NCBI Taxonomy" id="27845"/>
    <lineage>
        <taxon>Eukaryota</taxon>
        <taxon>Metazoa</taxon>
        <taxon>Spiralia</taxon>
        <taxon>Lophotrochozoa</taxon>
        <taxon>Platyhelminthes</taxon>
        <taxon>Trematoda</taxon>
        <taxon>Digenea</taxon>
        <taxon>Plagiorchiida</taxon>
        <taxon>Echinostomata</taxon>
        <taxon>Echinostomatoidea</taxon>
        <taxon>Fasciolidae</taxon>
        <taxon>Fasciolopsis</taxon>
    </lineage>
</organism>
<sequence>AVTAGLNSRTCLFVESSSLLIISQVSADRLNITVYGDQRHQLESGNVVRFTEIGGMTELNDREFAVNVISPSEFFINVATNSLSPYTGGGVGKQVIVSQVQSYQSMVKQLREPTIVTTDLSRPDDGQMLHLTFLALAKFRQDRGRYPEPWYVSFILSGILLGKIRCSFPFTRFSTRISIFPSFLLYFGS</sequence>
<proteinExistence type="predicted"/>
<dbReference type="InterPro" id="IPR035985">
    <property type="entry name" value="Ubiquitin-activating_enz"/>
</dbReference>
<dbReference type="InterPro" id="IPR042302">
    <property type="entry name" value="E1_FCCH_sf"/>
</dbReference>
<feature type="non-terminal residue" evidence="3">
    <location>
        <position position="189"/>
    </location>
</feature>
<dbReference type="SUPFAM" id="SSF69572">
    <property type="entry name" value="Activating enzymes of the ubiquitin-like proteins"/>
    <property type="match status" value="1"/>
</dbReference>
<dbReference type="GO" id="GO:0008641">
    <property type="term" value="F:ubiquitin-like modifier activating enzyme activity"/>
    <property type="evidence" value="ECO:0007669"/>
    <property type="project" value="InterPro"/>
</dbReference>
<dbReference type="Pfam" id="PF16190">
    <property type="entry name" value="E1_FCCH"/>
    <property type="match status" value="1"/>
</dbReference>
<protein>
    <submittedName>
        <fullName evidence="3">Ubiquitin modifier-activating enzyme 6</fullName>
    </submittedName>
</protein>
<dbReference type="Proteomes" id="UP000728185">
    <property type="component" value="Unassembled WGS sequence"/>
</dbReference>
<dbReference type="InterPro" id="IPR032420">
    <property type="entry name" value="E1_4HB"/>
</dbReference>
<keyword evidence="4" id="KW-1185">Reference proteome</keyword>
<dbReference type="EMBL" id="LUCM01005712">
    <property type="protein sequence ID" value="KAA0192406.1"/>
    <property type="molecule type" value="Genomic_DNA"/>
</dbReference>
<gene>
    <name evidence="3" type="ORF">FBUS_10771</name>
</gene>
<accession>A0A8E0RVW1</accession>
<dbReference type="AlphaFoldDB" id="A0A8E0RVW1"/>
<dbReference type="Gene3D" id="2.40.30.180">
    <property type="entry name" value="Ubiquitin-activating enzyme E1, FCCH domain"/>
    <property type="match status" value="1"/>
</dbReference>
<reference evidence="3" key="1">
    <citation type="submission" date="2019-05" db="EMBL/GenBank/DDBJ databases">
        <title>Annotation for the trematode Fasciolopsis buski.</title>
        <authorList>
            <person name="Choi Y.-J."/>
        </authorList>
    </citation>
    <scope>NUCLEOTIDE SEQUENCE</scope>
    <source>
        <strain evidence="3">HT</strain>
        <tissue evidence="3">Whole worm</tissue>
    </source>
</reference>
<dbReference type="InterPro" id="IPR032418">
    <property type="entry name" value="E1_FCCH"/>
</dbReference>
<feature type="domain" description="Ubiquitin-activating enzyme E1 four-helix bundle" evidence="2">
    <location>
        <begin position="100"/>
        <end position="150"/>
    </location>
</feature>
<name>A0A8E0RVW1_9TREM</name>
<comment type="caution">
    <text evidence="3">The sequence shown here is derived from an EMBL/GenBank/DDBJ whole genome shotgun (WGS) entry which is preliminary data.</text>
</comment>
<evidence type="ECO:0000259" key="2">
    <source>
        <dbReference type="Pfam" id="PF16191"/>
    </source>
</evidence>
<evidence type="ECO:0000313" key="3">
    <source>
        <dbReference type="EMBL" id="KAA0192406.1"/>
    </source>
</evidence>